<dbReference type="Gene3D" id="2.60.260.40">
    <property type="entry name" value="q5lls5 like domains"/>
    <property type="match status" value="1"/>
</dbReference>
<proteinExistence type="predicted"/>
<dbReference type="GO" id="GO:0008270">
    <property type="term" value="F:zinc ion binding"/>
    <property type="evidence" value="ECO:0007669"/>
    <property type="project" value="UniProtKB-KW"/>
</dbReference>
<dbReference type="Pfam" id="PF10276">
    <property type="entry name" value="zf-CHCC"/>
    <property type="match status" value="1"/>
</dbReference>
<keyword evidence="3" id="KW-1185">Reference proteome</keyword>
<dbReference type="InterPro" id="IPR019401">
    <property type="entry name" value="Znf_CHCC"/>
</dbReference>
<organism evidence="2 3">
    <name type="scientific">Azospirillum cavernae</name>
    <dbReference type="NCBI Taxonomy" id="2320860"/>
    <lineage>
        <taxon>Bacteria</taxon>
        <taxon>Pseudomonadati</taxon>
        <taxon>Pseudomonadota</taxon>
        <taxon>Alphaproteobacteria</taxon>
        <taxon>Rhodospirillales</taxon>
        <taxon>Azospirillaceae</taxon>
        <taxon>Azospirillum</taxon>
    </lineage>
</organism>
<feature type="domain" description="Zinc finger CHCC-type" evidence="1">
    <location>
        <begin position="16"/>
        <end position="50"/>
    </location>
</feature>
<evidence type="ECO:0000313" key="2">
    <source>
        <dbReference type="EMBL" id="RJF77554.1"/>
    </source>
</evidence>
<keyword evidence="2" id="KW-0862">Zinc</keyword>
<evidence type="ECO:0000259" key="1">
    <source>
        <dbReference type="Pfam" id="PF10276"/>
    </source>
</evidence>
<protein>
    <submittedName>
        <fullName evidence="2">Zinc-finger domain-containing protein</fullName>
    </submittedName>
</protein>
<accession>A0A418VN42</accession>
<dbReference type="AlphaFoldDB" id="A0A418VN42"/>
<gene>
    <name evidence="2" type="ORF">D3877_27745</name>
</gene>
<sequence length="62" mass="6556">MIAMQPTETITVETATVGCDGGGGALGHPLVYLTLDHEGRVECPYCSRAYVLKDGVKLSHGH</sequence>
<dbReference type="OrthoDB" id="7391570at2"/>
<dbReference type="Proteomes" id="UP000283458">
    <property type="component" value="Unassembled WGS sequence"/>
</dbReference>
<name>A0A418VN42_9PROT</name>
<comment type="caution">
    <text evidence="2">The sequence shown here is derived from an EMBL/GenBank/DDBJ whole genome shotgun (WGS) entry which is preliminary data.</text>
</comment>
<keyword evidence="2" id="KW-0479">Metal-binding</keyword>
<keyword evidence="2" id="KW-0863">Zinc-finger</keyword>
<dbReference type="EMBL" id="QYUL01000005">
    <property type="protein sequence ID" value="RJF77554.1"/>
    <property type="molecule type" value="Genomic_DNA"/>
</dbReference>
<evidence type="ECO:0000313" key="3">
    <source>
        <dbReference type="Proteomes" id="UP000283458"/>
    </source>
</evidence>
<reference evidence="2 3" key="1">
    <citation type="submission" date="2018-09" db="EMBL/GenBank/DDBJ databases">
        <authorList>
            <person name="Zhu H."/>
        </authorList>
    </citation>
    <scope>NUCLEOTIDE SEQUENCE [LARGE SCALE GENOMIC DNA]</scope>
    <source>
        <strain evidence="2 3">K2W22B-5</strain>
    </source>
</reference>